<evidence type="ECO:0008006" key="4">
    <source>
        <dbReference type="Google" id="ProtNLM"/>
    </source>
</evidence>
<dbReference type="OrthoDB" id="428964at2759"/>
<accession>I7J6N0</accession>
<dbReference type="OMA" id="ENERKPH"/>
<proteinExistence type="predicted"/>
<evidence type="ECO:0000256" key="1">
    <source>
        <dbReference type="SAM" id="Phobius"/>
    </source>
</evidence>
<keyword evidence="1" id="KW-0812">Transmembrane</keyword>
<dbReference type="EMBL" id="FO082872">
    <property type="protein sequence ID" value="CCF73932.1"/>
    <property type="molecule type" value="Genomic_DNA"/>
</dbReference>
<keyword evidence="1" id="KW-0472">Membrane</keyword>
<protein>
    <recommendedName>
        <fullName evidence="4">Band 7 domain-containing protein</fullName>
    </recommendedName>
</protein>
<keyword evidence="3" id="KW-1185">Reference proteome</keyword>
<organism evidence="2 3">
    <name type="scientific">Babesia microti (strain RI)</name>
    <dbReference type="NCBI Taxonomy" id="1133968"/>
    <lineage>
        <taxon>Eukaryota</taxon>
        <taxon>Sar</taxon>
        <taxon>Alveolata</taxon>
        <taxon>Apicomplexa</taxon>
        <taxon>Aconoidasida</taxon>
        <taxon>Piroplasmida</taxon>
        <taxon>Babesiidae</taxon>
        <taxon>Babesia</taxon>
    </lineage>
</organism>
<reference evidence="2 3" key="3">
    <citation type="journal article" date="2016" name="Sci. Rep.">
        <title>Genome-wide diversity and gene expression profiling of Babesia microti isolates identify polymorphic genes that mediate host-pathogen interactions.</title>
        <authorList>
            <person name="Silva J.C."/>
            <person name="Cornillot E."/>
            <person name="McCracken C."/>
            <person name="Usmani-Brown S."/>
            <person name="Dwivedi A."/>
            <person name="Ifeonu O.O."/>
            <person name="Crabtree J."/>
            <person name="Gotia H.T."/>
            <person name="Virji A.Z."/>
            <person name="Reynes C."/>
            <person name="Colinge J."/>
            <person name="Kumar V."/>
            <person name="Lawres L."/>
            <person name="Pazzi J.E."/>
            <person name="Pablo J.V."/>
            <person name="Hung C."/>
            <person name="Brancato J."/>
            <person name="Kumari P."/>
            <person name="Orvis J."/>
            <person name="Tretina K."/>
            <person name="Chibucos M."/>
            <person name="Ott S."/>
            <person name="Sadzewicz L."/>
            <person name="Sengamalay N."/>
            <person name="Shetty A.C."/>
            <person name="Su Q."/>
            <person name="Tallon L."/>
            <person name="Fraser C.M."/>
            <person name="Frutos R."/>
            <person name="Molina D.M."/>
            <person name="Krause P.J."/>
            <person name="Ben Mamoun C."/>
        </authorList>
    </citation>
    <scope>NUCLEOTIDE SEQUENCE [LARGE SCALE GENOMIC DNA]</scope>
    <source>
        <strain evidence="2 3">RI</strain>
    </source>
</reference>
<dbReference type="VEuPathDB" id="PiroplasmaDB:BMR1_02g03915"/>
<keyword evidence="1" id="KW-1133">Transmembrane helix</keyword>
<dbReference type="AlphaFoldDB" id="I7J6N0"/>
<reference evidence="2 3" key="2">
    <citation type="journal article" date="2013" name="PLoS ONE">
        <title>Whole genome mapping and re-organization of the nuclear and mitochondrial genomes of Babesia microti isolates.</title>
        <authorList>
            <person name="Cornillot E."/>
            <person name="Dassouli A."/>
            <person name="Garg A."/>
            <person name="Pachikara N."/>
            <person name="Randazzo S."/>
            <person name="Depoix D."/>
            <person name="Carcy B."/>
            <person name="Delbecq S."/>
            <person name="Frutos R."/>
            <person name="Silva J.C."/>
            <person name="Sutton R."/>
            <person name="Krause P.J."/>
            <person name="Mamoun C.B."/>
        </authorList>
    </citation>
    <scope>NUCLEOTIDE SEQUENCE [LARGE SCALE GENOMIC DNA]</scope>
    <source>
        <strain evidence="2 3">RI</strain>
    </source>
</reference>
<dbReference type="KEGG" id="bmic:BMR1_02g03915"/>
<evidence type="ECO:0000313" key="2">
    <source>
        <dbReference type="EMBL" id="CCF73932.1"/>
    </source>
</evidence>
<gene>
    <name evidence="2" type="ORF">BMR1_02g03915</name>
</gene>
<name>I7J6N0_BABMR</name>
<feature type="transmembrane region" description="Helical" evidence="1">
    <location>
        <begin position="73"/>
        <end position="91"/>
    </location>
</feature>
<dbReference type="RefSeq" id="XP_012648541.1">
    <property type="nucleotide sequence ID" value="XM_012793087.1"/>
</dbReference>
<evidence type="ECO:0000313" key="3">
    <source>
        <dbReference type="Proteomes" id="UP000002899"/>
    </source>
</evidence>
<dbReference type="Proteomes" id="UP000002899">
    <property type="component" value="Chromosome II"/>
</dbReference>
<dbReference type="GeneID" id="24424564"/>
<reference evidence="2 3" key="1">
    <citation type="journal article" date="2012" name="Nucleic Acids Res.">
        <title>Sequencing of the smallest Apicomplexan genome from the human pathogen Babesia microti.</title>
        <authorList>
            <person name="Cornillot E."/>
            <person name="Hadj-Kaddour K."/>
            <person name="Dassouli A."/>
            <person name="Noel B."/>
            <person name="Ranwez V."/>
            <person name="Vacherie B."/>
            <person name="Augagneur Y."/>
            <person name="Bres V."/>
            <person name="Duclos A."/>
            <person name="Randazzo S."/>
            <person name="Carcy B."/>
            <person name="Debierre-Grockiego F."/>
            <person name="Delbecq S."/>
            <person name="Moubri-Menage K."/>
            <person name="Shams-Eldin H."/>
            <person name="Usmani-Brown S."/>
            <person name="Bringaud F."/>
            <person name="Wincker P."/>
            <person name="Vivares C.P."/>
            <person name="Schwarz R.T."/>
            <person name="Schetters T.P."/>
            <person name="Krause P.J."/>
            <person name="Gorenflot A."/>
            <person name="Berry V."/>
            <person name="Barbe V."/>
            <person name="Ben Mamoun C."/>
        </authorList>
    </citation>
    <scope>NUCLEOTIDE SEQUENCE [LARGE SCALE GENOMIC DNA]</scope>
    <source>
        <strain evidence="2 3">RI</strain>
    </source>
</reference>
<sequence length="269" mass="31496">MIFFTNLTNPLNFGTYAFIRFSVNSINYRQSLVFFNKISHKKFSFNNKGIAIKQDLGLFVKPSKPFKILRHRWFIYLKLYTLPFLFVLFLGNCVTIIPPGYVGILDNIDGTIDPYISEGKMVLIHFPYYERGVTFRISPIRRKIINTFTTNDGKQIEAVVFCTLQAKAAYAAEIYILFGSHFSKSFAEREMEFDLARVIEKYKYEDFFDENPDTVAEYSQNILQPDKLVLQKTRLDQIREEIFERFDDAGKFHKIDVSNVTLSFRDPII</sequence>